<feature type="region of interest" description="Disordered" evidence="1">
    <location>
        <begin position="1"/>
        <end position="21"/>
    </location>
</feature>
<gene>
    <name evidence="2" type="ORF">APAL1065_LOCUS8590</name>
</gene>
<protein>
    <submittedName>
        <fullName evidence="2">Uncharacterized protein</fullName>
    </submittedName>
</protein>
<sequence length="535" mass="61788">MTTITKPSSSPNSSPRSSARRQHFRSVLLLPLLVILTTWIIFASYQAPQEQAAAKKRQQEQQSSSTQRNAAAQPNSPVPQATSLFETTPKEKTTSMISPNQKMEAPQPVADTTKKALPEAPVVVLKEKSKQEEPPQKEKTEEKSQKQEKPSVPKEQQENANVKKDPKEPKSVENSVPKPPASKKEEPQKKATAPKPASPPSKEQEEEMQEVNSNDQQGDEEDEDEEDWTKTFVDAELRRPGGLLDHNPPSRFPRTMVLYILAQLNDYQVDKVNQMAQAFQQDFLVIWGNTDQPDCPKEITAIANCVDDWILSDSKRELTRHSCCGIQKAVAWSVSNRYAFDHVWMMEEDVHFTNITELTSVVRNQYPKDSHRRPYQKNADMVLQMDYVDLSQGNPIDWNKKWETRAQFWQDMRWMPKRYADQFHAFSMLNLFRVSRQFLTHVEMVFHDSQNQYGFFESFFPTLARRYEMTIDVWPYQVYEGRHTMVGPCWPGQFPIPGIYHPAKWNGTGWTEFCKGVSFDPKSILNMKKKKKKVE</sequence>
<feature type="compositionally biased region" description="Basic and acidic residues" evidence="1">
    <location>
        <begin position="125"/>
        <end position="171"/>
    </location>
</feature>
<evidence type="ECO:0000313" key="2">
    <source>
        <dbReference type="EMBL" id="CAD9958130.1"/>
    </source>
</evidence>
<feature type="compositionally biased region" description="Polar residues" evidence="1">
    <location>
        <begin position="69"/>
        <end position="86"/>
    </location>
</feature>
<evidence type="ECO:0000256" key="1">
    <source>
        <dbReference type="SAM" id="MobiDB-lite"/>
    </source>
</evidence>
<feature type="region of interest" description="Disordered" evidence="1">
    <location>
        <begin position="49"/>
        <end position="228"/>
    </location>
</feature>
<dbReference type="EMBL" id="HBHT01012839">
    <property type="protein sequence ID" value="CAD9958130.1"/>
    <property type="molecule type" value="Transcribed_RNA"/>
</dbReference>
<accession>A0A7S2Y813</accession>
<reference evidence="2" key="1">
    <citation type="submission" date="2021-01" db="EMBL/GenBank/DDBJ databases">
        <authorList>
            <person name="Corre E."/>
            <person name="Pelletier E."/>
            <person name="Niang G."/>
            <person name="Scheremetjew M."/>
            <person name="Finn R."/>
            <person name="Kale V."/>
            <person name="Holt S."/>
            <person name="Cochrane G."/>
            <person name="Meng A."/>
            <person name="Brown T."/>
            <person name="Cohen L."/>
        </authorList>
    </citation>
    <scope>NUCLEOTIDE SEQUENCE</scope>
    <source>
        <strain evidence="2">CCMP125</strain>
    </source>
</reference>
<name>A0A7S2Y813_9STRA</name>
<feature type="compositionally biased region" description="Low complexity" evidence="1">
    <location>
        <begin position="7"/>
        <end position="17"/>
    </location>
</feature>
<feature type="compositionally biased region" description="Acidic residues" evidence="1">
    <location>
        <begin position="217"/>
        <end position="227"/>
    </location>
</feature>
<organism evidence="2">
    <name type="scientific">Entomoneis paludosa</name>
    <dbReference type="NCBI Taxonomy" id="265537"/>
    <lineage>
        <taxon>Eukaryota</taxon>
        <taxon>Sar</taxon>
        <taxon>Stramenopiles</taxon>
        <taxon>Ochrophyta</taxon>
        <taxon>Bacillariophyta</taxon>
        <taxon>Bacillariophyceae</taxon>
        <taxon>Bacillariophycidae</taxon>
        <taxon>Entomoneidaceae</taxon>
        <taxon>Entomoneis</taxon>
    </lineage>
</organism>
<dbReference type="AlphaFoldDB" id="A0A7S2Y813"/>
<proteinExistence type="predicted"/>